<protein>
    <submittedName>
        <fullName evidence="6">Peptide ABC transporter substrate-binding protein</fullName>
    </submittedName>
</protein>
<organism evidence="6 7">
    <name type="scientific">endosymbiont of Escarpia spicata</name>
    <dbReference type="NCBI Taxonomy" id="2200908"/>
    <lineage>
        <taxon>Bacteria</taxon>
        <taxon>Pseudomonadati</taxon>
        <taxon>Pseudomonadota</taxon>
        <taxon>Gammaproteobacteria</taxon>
        <taxon>sulfur-oxidizing symbionts</taxon>
    </lineage>
</organism>
<evidence type="ECO:0000259" key="5">
    <source>
        <dbReference type="Pfam" id="PF00496"/>
    </source>
</evidence>
<dbReference type="InterPro" id="IPR030678">
    <property type="entry name" value="Peptide/Ni-bd"/>
</dbReference>
<name>A0A370DMX8_9GAMM</name>
<keyword evidence="3 4" id="KW-0732">Signal</keyword>
<keyword evidence="7" id="KW-1185">Reference proteome</keyword>
<dbReference type="PIRSF" id="PIRSF002741">
    <property type="entry name" value="MppA"/>
    <property type="match status" value="1"/>
</dbReference>
<proteinExistence type="inferred from homology"/>
<dbReference type="SUPFAM" id="SSF53850">
    <property type="entry name" value="Periplasmic binding protein-like II"/>
    <property type="match status" value="1"/>
</dbReference>
<evidence type="ECO:0000256" key="1">
    <source>
        <dbReference type="ARBA" id="ARBA00005695"/>
    </source>
</evidence>
<comment type="caution">
    <text evidence="6">The sequence shown here is derived from an EMBL/GenBank/DDBJ whole genome shotgun (WGS) entry which is preliminary data.</text>
</comment>
<feature type="chain" id="PRO_5016884262" evidence="4">
    <location>
        <begin position="19"/>
        <end position="506"/>
    </location>
</feature>
<dbReference type="GO" id="GO:0043190">
    <property type="term" value="C:ATP-binding cassette (ABC) transporter complex"/>
    <property type="evidence" value="ECO:0007669"/>
    <property type="project" value="InterPro"/>
</dbReference>
<dbReference type="InterPro" id="IPR000914">
    <property type="entry name" value="SBP_5_dom"/>
</dbReference>
<dbReference type="Pfam" id="PF00496">
    <property type="entry name" value="SBP_bac_5"/>
    <property type="match status" value="1"/>
</dbReference>
<dbReference type="GO" id="GO:1904680">
    <property type="term" value="F:peptide transmembrane transporter activity"/>
    <property type="evidence" value="ECO:0007669"/>
    <property type="project" value="TreeGrafter"/>
</dbReference>
<keyword evidence="2" id="KW-0813">Transport</keyword>
<evidence type="ECO:0000256" key="2">
    <source>
        <dbReference type="ARBA" id="ARBA00022448"/>
    </source>
</evidence>
<dbReference type="GO" id="GO:0030288">
    <property type="term" value="C:outer membrane-bounded periplasmic space"/>
    <property type="evidence" value="ECO:0007669"/>
    <property type="project" value="UniProtKB-ARBA"/>
</dbReference>
<feature type="domain" description="Solute-binding protein family 5" evidence="5">
    <location>
        <begin position="79"/>
        <end position="399"/>
    </location>
</feature>
<dbReference type="Gene3D" id="3.90.76.10">
    <property type="entry name" value="Dipeptide-binding Protein, Domain 1"/>
    <property type="match status" value="1"/>
</dbReference>
<gene>
    <name evidence="6" type="ORF">DIZ78_08750</name>
</gene>
<dbReference type="PANTHER" id="PTHR30290">
    <property type="entry name" value="PERIPLASMIC BINDING COMPONENT OF ABC TRANSPORTER"/>
    <property type="match status" value="1"/>
</dbReference>
<dbReference type="Gene3D" id="3.10.105.10">
    <property type="entry name" value="Dipeptide-binding Protein, Domain 3"/>
    <property type="match status" value="1"/>
</dbReference>
<evidence type="ECO:0000256" key="3">
    <source>
        <dbReference type="ARBA" id="ARBA00022729"/>
    </source>
</evidence>
<dbReference type="GO" id="GO:0015833">
    <property type="term" value="P:peptide transport"/>
    <property type="evidence" value="ECO:0007669"/>
    <property type="project" value="TreeGrafter"/>
</dbReference>
<evidence type="ECO:0000256" key="4">
    <source>
        <dbReference type="SAM" id="SignalP"/>
    </source>
</evidence>
<reference evidence="6 7" key="1">
    <citation type="journal article" date="2018" name="ISME J.">
        <title>Endosymbiont genomes yield clues of tubeworm success.</title>
        <authorList>
            <person name="Li Y."/>
            <person name="Liles M.R."/>
            <person name="Halanych K.M."/>
        </authorList>
    </citation>
    <scope>NUCLEOTIDE SEQUENCE [LARGE SCALE GENOMIC DNA]</scope>
    <source>
        <strain evidence="6">A1462</strain>
    </source>
</reference>
<dbReference type="Gene3D" id="3.40.190.10">
    <property type="entry name" value="Periplasmic binding protein-like II"/>
    <property type="match status" value="1"/>
</dbReference>
<feature type="signal peptide" evidence="4">
    <location>
        <begin position="1"/>
        <end position="18"/>
    </location>
</feature>
<sequence>MILSRIFALSLLILTACSQPPDTQILRMGLANAPLNLDPRFATDAASERINRLLYQRLVEFDDQSLPVAGIADWETLSPTHYRFRLRQPTSRFTHEKLLDAADVVATYQFVLDPQNASPHRSALELIEDVTQIDQQTLDFHLKRSDPLFPAYLVLAIQPADLLASRHPFHEQPVGSGPFRFVDHSKPGHLLLERHRDGQKVEFIEVKNPTVRTLKLLRGEIDLLQNDLAPELVGYLRSRKEVEVANRPGSNFSYIGFNMEDPATGNPLVRRAIAHAIDRETIISQVLNSAAHPALALFPSEHWAGAKDLESYDYSPQLARSLLAEAGYDAGHPLKLVYKTSSDPFRIRLATIIQSQLKQVGIEVDLRSYDWGTFFGDIKAGRFQIYSLAWVGIRTPDIFRYIFASDSLPPKGANRGRYSSPEVDRLLKEVEQAKTLAEQANLYRQLQAILQQDLPYIPLWYENQIFASRRTVTGYQLMTDGNYDGLEQVVLVNKREIPDAETNAAY</sequence>
<dbReference type="Proteomes" id="UP000254771">
    <property type="component" value="Unassembled WGS sequence"/>
</dbReference>
<dbReference type="PROSITE" id="PS51257">
    <property type="entry name" value="PROKAR_LIPOPROTEIN"/>
    <property type="match status" value="1"/>
</dbReference>
<evidence type="ECO:0000313" key="6">
    <source>
        <dbReference type="EMBL" id="RDH86258.1"/>
    </source>
</evidence>
<accession>A0A370DMX8</accession>
<dbReference type="InterPro" id="IPR039424">
    <property type="entry name" value="SBP_5"/>
</dbReference>
<dbReference type="EMBL" id="QFXE01000010">
    <property type="protein sequence ID" value="RDH86258.1"/>
    <property type="molecule type" value="Genomic_DNA"/>
</dbReference>
<dbReference type="PANTHER" id="PTHR30290:SF9">
    <property type="entry name" value="OLIGOPEPTIDE-BINDING PROTEIN APPA"/>
    <property type="match status" value="1"/>
</dbReference>
<dbReference type="AlphaFoldDB" id="A0A370DMX8"/>
<dbReference type="CDD" id="cd00995">
    <property type="entry name" value="PBP2_NikA_DppA_OppA_like"/>
    <property type="match status" value="1"/>
</dbReference>
<comment type="similarity">
    <text evidence="1">Belongs to the bacterial solute-binding protein 5 family.</text>
</comment>
<evidence type="ECO:0000313" key="7">
    <source>
        <dbReference type="Proteomes" id="UP000254771"/>
    </source>
</evidence>